<feature type="domain" description="Porin" evidence="12">
    <location>
        <begin position="7"/>
        <end position="349"/>
    </location>
</feature>
<dbReference type="GO" id="GO:0009279">
    <property type="term" value="C:cell outer membrane"/>
    <property type="evidence" value="ECO:0007669"/>
    <property type="project" value="UniProtKB-SubCell"/>
</dbReference>
<dbReference type="SUPFAM" id="SSF56935">
    <property type="entry name" value="Porins"/>
    <property type="match status" value="1"/>
</dbReference>
<dbReference type="Proteomes" id="UP000270342">
    <property type="component" value="Unassembled WGS sequence"/>
</dbReference>
<evidence type="ECO:0000256" key="9">
    <source>
        <dbReference type="ARBA" id="ARBA00023136"/>
    </source>
</evidence>
<dbReference type="PRINTS" id="PR00184">
    <property type="entry name" value="NEISSPPORIN"/>
</dbReference>
<sequence>MKYKLIAAACLAGVASLAQAQNSVTLYGALDTSLAYFSNQKGTDGQSGRTFEMMSGNMSPNNFGLKGNEDLGGGLSAIFKLESGFNIDNGKQGQGGRLFGRQAWVGLDSTQYGSVTLGRQYDPLIDLIQPLTNDGAFGSTFATPGDMDNYDNSYRTDNSVKYTSPNLSGLQMSAMYAFGGQAGATGSGQTYAIAAAYNNGPFGFGAGYFHANSNGTSGTFDGLNPNASFANDSDAITGGFVTANSLQIIRAAGDYVFGPFTVGIAYSNVEYDNYAGPSASDNNTHFNTGQFFMNYQLTPAALLGVGYNYTKGDGNGVDAIYNQVSLGADYFLSKRTDLYALAGYQHASGQTISGETGEIVAATASFADFGNDSSSNSQKMFMVGIRHHF</sequence>
<dbReference type="Pfam" id="PF13609">
    <property type="entry name" value="Porin_4"/>
    <property type="match status" value="1"/>
</dbReference>
<evidence type="ECO:0000256" key="5">
    <source>
        <dbReference type="ARBA" id="ARBA00022692"/>
    </source>
</evidence>
<dbReference type="CDD" id="cd00342">
    <property type="entry name" value="gram_neg_porins"/>
    <property type="match status" value="1"/>
</dbReference>
<dbReference type="InterPro" id="IPR002299">
    <property type="entry name" value="Porin_Neis"/>
</dbReference>
<dbReference type="GO" id="GO:0046930">
    <property type="term" value="C:pore complex"/>
    <property type="evidence" value="ECO:0007669"/>
    <property type="project" value="UniProtKB-KW"/>
</dbReference>
<gene>
    <name evidence="13" type="ORF">D7S86_18550</name>
</gene>
<keyword evidence="9" id="KW-0472">Membrane</keyword>
<feature type="chain" id="PRO_5019725316" evidence="11">
    <location>
        <begin position="21"/>
        <end position="389"/>
    </location>
</feature>
<evidence type="ECO:0000256" key="11">
    <source>
        <dbReference type="SAM" id="SignalP"/>
    </source>
</evidence>
<evidence type="ECO:0000256" key="6">
    <source>
        <dbReference type="ARBA" id="ARBA00022729"/>
    </source>
</evidence>
<evidence type="ECO:0000313" key="14">
    <source>
        <dbReference type="Proteomes" id="UP000270342"/>
    </source>
</evidence>
<evidence type="ECO:0000259" key="12">
    <source>
        <dbReference type="Pfam" id="PF13609"/>
    </source>
</evidence>
<dbReference type="AlphaFoldDB" id="A0A494XMM5"/>
<dbReference type="GO" id="GO:0034220">
    <property type="term" value="P:monoatomic ion transmembrane transport"/>
    <property type="evidence" value="ECO:0007669"/>
    <property type="project" value="InterPro"/>
</dbReference>
<evidence type="ECO:0000256" key="8">
    <source>
        <dbReference type="ARBA" id="ARBA00023114"/>
    </source>
</evidence>
<dbReference type="InterPro" id="IPR001702">
    <property type="entry name" value="Porin_Gram-ve"/>
</dbReference>
<dbReference type="InterPro" id="IPR033900">
    <property type="entry name" value="Gram_neg_porin_domain"/>
</dbReference>
<evidence type="ECO:0000256" key="2">
    <source>
        <dbReference type="ARBA" id="ARBA00011233"/>
    </source>
</evidence>
<dbReference type="EMBL" id="RBZU01000008">
    <property type="protein sequence ID" value="RKP51940.1"/>
    <property type="molecule type" value="Genomic_DNA"/>
</dbReference>
<dbReference type="InterPro" id="IPR050298">
    <property type="entry name" value="Gram-neg_bact_OMP"/>
</dbReference>
<evidence type="ECO:0000256" key="1">
    <source>
        <dbReference type="ARBA" id="ARBA00004571"/>
    </source>
</evidence>
<dbReference type="PANTHER" id="PTHR34501:SF9">
    <property type="entry name" value="MAJOR OUTER MEMBRANE PROTEIN P.IA"/>
    <property type="match status" value="1"/>
</dbReference>
<keyword evidence="8" id="KW-0626">Porin</keyword>
<evidence type="ECO:0000256" key="4">
    <source>
        <dbReference type="ARBA" id="ARBA00022452"/>
    </source>
</evidence>
<dbReference type="PANTHER" id="PTHR34501">
    <property type="entry name" value="PROTEIN YDDL-RELATED"/>
    <property type="match status" value="1"/>
</dbReference>
<dbReference type="OrthoDB" id="8520696at2"/>
<evidence type="ECO:0000256" key="3">
    <source>
        <dbReference type="ARBA" id="ARBA00022448"/>
    </source>
</evidence>
<dbReference type="Gene3D" id="2.40.160.10">
    <property type="entry name" value="Porin"/>
    <property type="match status" value="1"/>
</dbReference>
<dbReference type="RefSeq" id="WP_121088343.1">
    <property type="nucleotide sequence ID" value="NZ_RBZU01000008.1"/>
</dbReference>
<keyword evidence="3" id="KW-0813">Transport</keyword>
<keyword evidence="4" id="KW-1134">Transmembrane beta strand</keyword>
<keyword evidence="14" id="KW-1185">Reference proteome</keyword>
<keyword evidence="10" id="KW-0998">Cell outer membrane</keyword>
<organism evidence="13 14">
    <name type="scientific">Pararobbsia silviterrae</name>
    <dbReference type="NCBI Taxonomy" id="1792498"/>
    <lineage>
        <taxon>Bacteria</taxon>
        <taxon>Pseudomonadati</taxon>
        <taxon>Pseudomonadota</taxon>
        <taxon>Betaproteobacteria</taxon>
        <taxon>Burkholderiales</taxon>
        <taxon>Burkholderiaceae</taxon>
        <taxon>Pararobbsia</taxon>
    </lineage>
</organism>
<proteinExistence type="predicted"/>
<accession>A0A494XMM5</accession>
<name>A0A494XMM5_9BURK</name>
<feature type="signal peptide" evidence="11">
    <location>
        <begin position="1"/>
        <end position="20"/>
    </location>
</feature>
<dbReference type="GO" id="GO:0015288">
    <property type="term" value="F:porin activity"/>
    <property type="evidence" value="ECO:0007669"/>
    <property type="project" value="UniProtKB-KW"/>
</dbReference>
<evidence type="ECO:0000313" key="13">
    <source>
        <dbReference type="EMBL" id="RKP51940.1"/>
    </source>
</evidence>
<reference evidence="13 14" key="1">
    <citation type="submission" date="2018-10" db="EMBL/GenBank/DDBJ databases">
        <title>Robbsia sp. DHC34, isolated from soil.</title>
        <authorList>
            <person name="Gao Z.-H."/>
            <person name="Qiu L.-H."/>
        </authorList>
    </citation>
    <scope>NUCLEOTIDE SEQUENCE [LARGE SCALE GENOMIC DNA]</scope>
    <source>
        <strain evidence="13 14">DHC34</strain>
    </source>
</reference>
<dbReference type="InterPro" id="IPR023614">
    <property type="entry name" value="Porin_dom_sf"/>
</dbReference>
<evidence type="ECO:0000256" key="10">
    <source>
        <dbReference type="ARBA" id="ARBA00023237"/>
    </source>
</evidence>
<dbReference type="PRINTS" id="PR00182">
    <property type="entry name" value="ECOLNEIPORIN"/>
</dbReference>
<keyword evidence="7" id="KW-0406">Ion transport</keyword>
<comment type="subunit">
    <text evidence="2">Homotrimer.</text>
</comment>
<keyword evidence="5" id="KW-0812">Transmembrane</keyword>
<comment type="caution">
    <text evidence="13">The sequence shown here is derived from an EMBL/GenBank/DDBJ whole genome shotgun (WGS) entry which is preliminary data.</text>
</comment>
<evidence type="ECO:0000256" key="7">
    <source>
        <dbReference type="ARBA" id="ARBA00023065"/>
    </source>
</evidence>
<keyword evidence="6 11" id="KW-0732">Signal</keyword>
<protein>
    <submittedName>
        <fullName evidence="13">Porin</fullName>
    </submittedName>
</protein>
<comment type="subcellular location">
    <subcellularLocation>
        <location evidence="1">Cell outer membrane</location>
        <topology evidence="1">Multi-pass membrane protein</topology>
    </subcellularLocation>
</comment>